<dbReference type="InterPro" id="IPR020459">
    <property type="entry name" value="AMP-binding"/>
</dbReference>
<evidence type="ECO:0000256" key="3">
    <source>
        <dbReference type="ARBA" id="ARBA00022450"/>
    </source>
</evidence>
<dbReference type="FunFam" id="1.10.1200.10:FF:000005">
    <property type="entry name" value="Nonribosomal peptide synthetase 1"/>
    <property type="match status" value="2"/>
</dbReference>
<feature type="domain" description="Carrier" evidence="9">
    <location>
        <begin position="251"/>
        <end position="326"/>
    </location>
</feature>
<feature type="non-terminal residue" evidence="10">
    <location>
        <position position="2973"/>
    </location>
</feature>
<dbReference type="Pfam" id="PF13193">
    <property type="entry name" value="AMP-binding_C"/>
    <property type="match status" value="3"/>
</dbReference>
<feature type="domain" description="Carrier" evidence="9">
    <location>
        <begin position="2331"/>
        <end position="2406"/>
    </location>
</feature>
<dbReference type="NCBIfam" id="TIGR01733">
    <property type="entry name" value="AA-adenyl-dom"/>
    <property type="match status" value="2"/>
</dbReference>
<keyword evidence="7" id="KW-0045">Antibiotic biosynthesis</keyword>
<dbReference type="Gene3D" id="1.10.1200.10">
    <property type="entry name" value="ACP-like"/>
    <property type="match status" value="3"/>
</dbReference>
<evidence type="ECO:0000259" key="9">
    <source>
        <dbReference type="PROSITE" id="PS50075"/>
    </source>
</evidence>
<dbReference type="Pfam" id="PF00668">
    <property type="entry name" value="Condensation"/>
    <property type="match status" value="3"/>
</dbReference>
<evidence type="ECO:0000313" key="11">
    <source>
        <dbReference type="Proteomes" id="UP000183410"/>
    </source>
</evidence>
<dbReference type="Pfam" id="PF00501">
    <property type="entry name" value="AMP-binding"/>
    <property type="match status" value="4"/>
</dbReference>
<evidence type="ECO:0000256" key="2">
    <source>
        <dbReference type="ARBA" id="ARBA00006432"/>
    </source>
</evidence>
<dbReference type="InterPro" id="IPR023213">
    <property type="entry name" value="CAT-like_dom_sf"/>
</dbReference>
<keyword evidence="3" id="KW-0596">Phosphopantetheine</keyword>
<dbReference type="PROSITE" id="PS50075">
    <property type="entry name" value="CARRIER"/>
    <property type="match status" value="3"/>
</dbReference>
<dbReference type="Gene3D" id="3.30.559.30">
    <property type="entry name" value="Nonribosomal peptide synthetase, condensation domain"/>
    <property type="match status" value="3"/>
</dbReference>
<dbReference type="InterPro" id="IPR020845">
    <property type="entry name" value="AMP-binding_CS"/>
</dbReference>
<feature type="domain" description="Carrier" evidence="9">
    <location>
        <begin position="1288"/>
        <end position="1363"/>
    </location>
</feature>
<name>A0A1I2J4D8_9BACL</name>
<dbReference type="GO" id="GO:0016874">
    <property type="term" value="F:ligase activity"/>
    <property type="evidence" value="ECO:0007669"/>
    <property type="project" value="UniProtKB-KW"/>
</dbReference>
<dbReference type="Gene3D" id="3.40.50.980">
    <property type="match status" value="7"/>
</dbReference>
<dbReference type="InterPro" id="IPR045851">
    <property type="entry name" value="AMP-bd_C_sf"/>
</dbReference>
<dbReference type="FunFam" id="3.40.50.980:FF:000001">
    <property type="entry name" value="Non-ribosomal peptide synthetase"/>
    <property type="match status" value="2"/>
</dbReference>
<keyword evidence="6" id="KW-0677">Repeat</keyword>
<dbReference type="InterPro" id="IPR006162">
    <property type="entry name" value="Ppantetheine_attach_site"/>
</dbReference>
<dbReference type="Pfam" id="PF00550">
    <property type="entry name" value="PP-binding"/>
    <property type="match status" value="3"/>
</dbReference>
<dbReference type="GO" id="GO:0044550">
    <property type="term" value="P:secondary metabolite biosynthetic process"/>
    <property type="evidence" value="ECO:0007669"/>
    <property type="project" value="UniProtKB-ARBA"/>
</dbReference>
<comment type="cofactor">
    <cofactor evidence="1">
        <name>pantetheine 4'-phosphate</name>
        <dbReference type="ChEBI" id="CHEBI:47942"/>
    </cofactor>
</comment>
<reference evidence="11" key="1">
    <citation type="submission" date="2016-10" db="EMBL/GenBank/DDBJ databases">
        <authorList>
            <person name="Varghese N."/>
            <person name="Submissions S."/>
        </authorList>
    </citation>
    <scope>NUCLEOTIDE SEQUENCE [LARGE SCALE GENOMIC DNA]</scope>
    <source>
        <strain evidence="11">CGMCC 1.10223</strain>
    </source>
</reference>
<dbReference type="Gene3D" id="3.30.300.30">
    <property type="match status" value="3"/>
</dbReference>
<dbReference type="InterPro" id="IPR009081">
    <property type="entry name" value="PP-bd_ACP"/>
</dbReference>
<dbReference type="PROSITE" id="PS00012">
    <property type="entry name" value="PHOSPHOPANTETHEINE"/>
    <property type="match status" value="1"/>
</dbReference>
<evidence type="ECO:0000256" key="1">
    <source>
        <dbReference type="ARBA" id="ARBA00001957"/>
    </source>
</evidence>
<evidence type="ECO:0000256" key="8">
    <source>
        <dbReference type="ARBA" id="ARBA00023268"/>
    </source>
</evidence>
<dbReference type="InterPro" id="IPR001242">
    <property type="entry name" value="Condensation_dom"/>
</dbReference>
<dbReference type="FunFam" id="2.30.38.10:FF:000001">
    <property type="entry name" value="Non-ribosomal peptide synthetase PvdI"/>
    <property type="match status" value="1"/>
</dbReference>
<dbReference type="SUPFAM" id="SSF47336">
    <property type="entry name" value="ACP-like"/>
    <property type="match status" value="3"/>
</dbReference>
<dbReference type="SUPFAM" id="SSF52777">
    <property type="entry name" value="CoA-dependent acyltransferases"/>
    <property type="match status" value="6"/>
</dbReference>
<keyword evidence="11" id="KW-1185">Reference proteome</keyword>
<dbReference type="CDD" id="cd19531">
    <property type="entry name" value="LCL_NRPS-like"/>
    <property type="match status" value="3"/>
</dbReference>
<dbReference type="FunFam" id="3.30.300.30:FF:000010">
    <property type="entry name" value="Enterobactin synthetase component F"/>
    <property type="match status" value="2"/>
</dbReference>
<evidence type="ECO:0000256" key="5">
    <source>
        <dbReference type="ARBA" id="ARBA00022598"/>
    </source>
</evidence>
<dbReference type="PANTHER" id="PTHR45527">
    <property type="entry name" value="NONRIBOSOMAL PEPTIDE SYNTHETASE"/>
    <property type="match status" value="1"/>
</dbReference>
<dbReference type="FunFam" id="3.40.50.12780:FF:000012">
    <property type="entry name" value="Non-ribosomal peptide synthetase"/>
    <property type="match status" value="2"/>
</dbReference>
<dbReference type="Gene3D" id="2.30.38.10">
    <property type="entry name" value="Luciferase, Domain 3"/>
    <property type="match status" value="3"/>
</dbReference>
<keyword evidence="5" id="KW-0436">Ligase</keyword>
<dbReference type="SUPFAM" id="SSF56801">
    <property type="entry name" value="Acetyl-CoA synthetase-like"/>
    <property type="match status" value="4"/>
</dbReference>
<dbReference type="Proteomes" id="UP000183410">
    <property type="component" value="Unassembled WGS sequence"/>
</dbReference>
<dbReference type="InterPro" id="IPR000873">
    <property type="entry name" value="AMP-dep_synth/lig_dom"/>
</dbReference>
<accession>A0A1I2J4D8</accession>
<evidence type="ECO:0000313" key="10">
    <source>
        <dbReference type="EMBL" id="SFF49612.1"/>
    </source>
</evidence>
<organism evidence="10 11">
    <name type="scientific">Paenibacillus algorifonticola</name>
    <dbReference type="NCBI Taxonomy" id="684063"/>
    <lineage>
        <taxon>Bacteria</taxon>
        <taxon>Bacillati</taxon>
        <taxon>Bacillota</taxon>
        <taxon>Bacilli</taxon>
        <taxon>Bacillales</taxon>
        <taxon>Paenibacillaceae</taxon>
        <taxon>Paenibacillus</taxon>
    </lineage>
</organism>
<protein>
    <submittedName>
        <fullName evidence="10">Fengycin family lipopeptide synthetase D</fullName>
    </submittedName>
</protein>
<dbReference type="NCBIfam" id="NF003417">
    <property type="entry name" value="PRK04813.1"/>
    <property type="match status" value="4"/>
</dbReference>
<evidence type="ECO:0000256" key="4">
    <source>
        <dbReference type="ARBA" id="ARBA00022553"/>
    </source>
</evidence>
<dbReference type="InterPro" id="IPR025110">
    <property type="entry name" value="AMP-bd_C"/>
</dbReference>
<keyword evidence="4" id="KW-0597">Phosphoprotein</keyword>
<dbReference type="SMART" id="SM00823">
    <property type="entry name" value="PKS_PP"/>
    <property type="match status" value="3"/>
</dbReference>
<evidence type="ECO:0000256" key="7">
    <source>
        <dbReference type="ARBA" id="ARBA00023194"/>
    </source>
</evidence>
<dbReference type="PANTHER" id="PTHR45527:SF1">
    <property type="entry name" value="FATTY ACID SYNTHASE"/>
    <property type="match status" value="1"/>
</dbReference>
<dbReference type="PROSITE" id="PS00455">
    <property type="entry name" value="AMP_BINDING"/>
    <property type="match status" value="2"/>
</dbReference>
<dbReference type="EMBL" id="FONN01000057">
    <property type="protein sequence ID" value="SFF49612.1"/>
    <property type="molecule type" value="Genomic_DNA"/>
</dbReference>
<comment type="similarity">
    <text evidence="2">Belongs to the ATP-dependent AMP-binding enzyme family.</text>
</comment>
<dbReference type="GO" id="GO:0008610">
    <property type="term" value="P:lipid biosynthetic process"/>
    <property type="evidence" value="ECO:0007669"/>
    <property type="project" value="UniProtKB-ARBA"/>
</dbReference>
<dbReference type="Gene3D" id="3.30.559.10">
    <property type="entry name" value="Chloramphenicol acetyltransferase-like domain"/>
    <property type="match status" value="3"/>
</dbReference>
<dbReference type="InterPro" id="IPR036736">
    <property type="entry name" value="ACP-like_sf"/>
</dbReference>
<dbReference type="PRINTS" id="PR00154">
    <property type="entry name" value="AMPBINDING"/>
</dbReference>
<sequence length="2973" mass="336634">LAGVRKVLFGGEKVSVPHVRQALKVMGASKLIHVYGPTESTVFATAYPVAAVEEGAATVPIGKPISNTEAYVLDSSLRIQPQGVPGELCLSGAGLAKGYLNQPELTAERFVDHPYAPGEKLYRTGDLVRLLEDGNIEYIGRMDQQVKIRGFRIEPGEIAARLREHPSVLEAYVSAIADEADQPYLCAYYTLEFECSYRELQSYLRNNVPDYMVPARMVELDKFPLTSNGKVDRKRLPVPDVLQGQEELYQAASNDTERTITAIWGKMFNINKVGVNNNFFELGGNSLKAVVLSSHLFKEFGTEVSIQAIFQRPTVCEQAAYINSLETGTFEPIRPAALDPNGLYPATSSQKRLYAVHQLEGNLLSYNMPVALSWNGSLDPDTLNRAFLLLINRHESLRTSFEWQDDELMQRVHDNVSWNLPVWDADGKDWRELVAAFVQPFDLEQAPLLRAGVIRLHSERHVLLLDMHHSISDGVSLQIFVQELVQLYYGKPLSDLPIQFKDFAIWQEQRQDGEAMKLAESYWLESFQGDIPLLELPTDHPRPVVKRHRGERIRFNLEQAHVDRLRSIGLKQGTTLNMILLAAYSLFIAKYTGQEDIVIGTPWEGRDYPGLNGTLGMFVQTLPIRTYPRSAMTFNEFLEEIRSQVLEAAEHRAFSLDQLIEKLKLQRDTGRNPLFDTMFALQSVNMEKLETCGEGIEWLNLETGIAKFDLLLTANEHDDGIAFELEFDTDLFYRATAERMSAHLLQLFQDIAVKSDCRLSEITMLGDVEKERLLTDFQPEGGQYPAQQTLQELFEMQAALLPDSIAVQHGSSRITYAELNARANRLARAIQAWGLQRQAVVGLMLDRSIDMVVAILGVLKAGGVYLPIDPEYPVERIEYMLADSGSQWLLMERRQSVPANFAGQCFYLDEEELAHGDAANLPVSSTADDLAYIIYTSGSTGRAKGNMATHANISRVVCETNYIELTSDDKILQLSNYAFDGSTFDIYGALLNGAELVLIDRDDLLNLQNLTAIIQRQEISVFFVTTALFNTLADHALDCFVRVRKILFGGERVSVPHVKKVLEWIGPGKLIHVYGPTESTVFATYYPVDSVSDDVTTIPIGRPIAQTEAYIMDADLNLLPVGVKGQLCLSGEGLVKGYLNNPELTAQKFVNHPYKPGSKLYLTGDTAKWLPDGYLEYIGRMDHQVKIRGYRIEPGEITKRLLQHEDVKEAIVLSRADDRCELYLCAYYATRQPIRQVDLQAFLRATLPSYMIPAVMMELERFPLTANGKIDQRALPIPERGNSDEYAAPSTVTELRLAGIIQDILSIERIGLHDNFFEAGGQSLKAMVLASRVQQAFQVSLSLKHIFKHPTLQEMAAYIDAAAETEYHSIPKADKALDYPVSSAQKRMYIIHQMDPDSILYNMPVVYEVKGSIDASRLQEAFHQLSMRHESLRTSFRMSGQEIVQQIDSCASFQLELVDAVDEEDSSLRARIAKWVRPFDLGQAPLARGFVIRIAQDRNLLVLDMHHIISDGLSFNLYVNDLQKLYRGETLPEQRLQYKDYAVWQHNRIGSKEQRREQTFWLETLAGELPVLELQEDLPRPQIQRFRGSRIRTTLSSRQTDQLTMLANRQGLTPFIALFAMYNILLHKYSGQEDIIIGTPVAGRAHPDLENVSGMFVNTLPLRNYPVPDKTFTQFVDEVMARVLDAFAHQHYPLEELIDKLGVHRDLSRNPLFSTMFVWQNMDRIAAALEDAALTPYSINNQTAKFDLTLGITEQDGELGLEWEYNIDIFVQDTITRLARNFEHLVDAVLQDPEQRIAEVEWVCDEQCSQIIETFNGNKGDFPTDQTIQQFMEQSAALDPHRIVLVEGELSYTCGALNERANRLAHLIRSNGVGPNDIVAIMTSRSAEMVVSILAVLKAGGAYLPIDPISPVERTAFMLQDSCASLMLVQEAYRSMILDHGKPVIVLDPESDYSDQAGNPVAINSSEDLAYIIYTSGSTGKPKGVMVKHRSVVNTMLALEADYPLRSGDSYMFKTTYTFDVSVAELFGWIFGQGRLVVLPDGDEKDPGAILNAIQKYCITHINFVPSMLQLFLRNASQVKILNMLTYVFAAGEALPKELVEKLYAQSDHVMLVNLYGPTESTIYATQYTVERNLQGRVPIGKQLRNVTACIMNKYNQLVPIGVPGELCLAGEGLAVGYLNNTELTDEKFTPHPFMRGERLYRTGDMAVWRTDGMIEYLGRIDHQVKVRGYRIELEEIQSRLMEAEGISDAIVMAYLDEHEESYLCGYVVASREWTQSELRMHLITRLPAYMIPSYFVQMDKMPLTPSGKVNRKALPPANRAHVRNDGSQAEFATETEKRLAMLWSEILSVEVAGAYDDFFELGGHSLKAALLTARISETMGLSLPLRVIFEKPKLEQLAEWIDESERQVQERIVPAPLSELYPATYSQTRLFVLNQFNPLNMSYNMPCIMLVKDVLDQERIYKAYAALINRHEILRTSFEMDGARLVQWIHADIEPDYRFVIAANGSEPESHIRSFIRPFEFNRDSYVRLEVIRLSQAEHLLMIDMHHMISDGISLNVFVKELFDLYEERELPPAALQFKDYAVWQQRRLDGDDYALQESYWTALFQDEAPVLQLPTDYARSAVQQFDGGRLFVKLDESLSHAVNRLAIAENATLFMLLLSVYYTLLHKYSGQEDVVVGVPVSSRPDSELQQAIGMFVNTLAIRAMPEDHKTFRTLLAEVKEAFIQAHEYRDYPLEKLIEHLSLQRDMGRSPLFDTMFTIQNAESDVRTTSTITCEPLAFHHEYSKFDLTVGVMDKDGRLTMEWEYSTALFKRSTVERMAGHFVRLLEQIVHRPELRLSEADIVTEQEREQLLRTFNDTSVNHPTQSMVHEHFEQQAERVPNRPAVVWREEMWTYRELNERSNRIAHALRRRGAAPDAIVGILMERSPDMIAGMLGILKSGAAYMPIDPEYPAERIAHMLRDSGTKLVLTHRG</sequence>
<dbReference type="GO" id="GO:0031177">
    <property type="term" value="F:phosphopantetheine binding"/>
    <property type="evidence" value="ECO:0007669"/>
    <property type="project" value="InterPro"/>
</dbReference>
<feature type="non-terminal residue" evidence="10">
    <location>
        <position position="1"/>
    </location>
</feature>
<gene>
    <name evidence="10" type="ORF">SAMN04487969_1571</name>
</gene>
<evidence type="ECO:0000256" key="6">
    <source>
        <dbReference type="ARBA" id="ARBA00022737"/>
    </source>
</evidence>
<dbReference type="InterPro" id="IPR010071">
    <property type="entry name" value="AA_adenyl_dom"/>
</dbReference>
<dbReference type="GO" id="GO:0017000">
    <property type="term" value="P:antibiotic biosynthetic process"/>
    <property type="evidence" value="ECO:0007669"/>
    <property type="project" value="UniProtKB-KW"/>
</dbReference>
<keyword evidence="8" id="KW-0511">Multifunctional enzyme</keyword>
<dbReference type="GO" id="GO:0043041">
    <property type="term" value="P:amino acid activation for nonribosomal peptide biosynthetic process"/>
    <property type="evidence" value="ECO:0007669"/>
    <property type="project" value="TreeGrafter"/>
</dbReference>
<dbReference type="InterPro" id="IPR020806">
    <property type="entry name" value="PKS_PP-bd"/>
</dbReference>
<dbReference type="GO" id="GO:0005829">
    <property type="term" value="C:cytosol"/>
    <property type="evidence" value="ECO:0007669"/>
    <property type="project" value="TreeGrafter"/>
</dbReference>
<dbReference type="CDD" id="cd12117">
    <property type="entry name" value="A_NRPS_Srf_like"/>
    <property type="match status" value="1"/>
</dbReference>
<proteinExistence type="inferred from homology"/>
<dbReference type="CDD" id="cd05930">
    <property type="entry name" value="A_NRPS"/>
    <property type="match status" value="1"/>
</dbReference>